<evidence type="ECO:0000313" key="2">
    <source>
        <dbReference type="EMBL" id="ANZ36482.1"/>
    </source>
</evidence>
<dbReference type="AlphaFoldDB" id="A0A1B2HFK2"/>
<evidence type="ECO:0000313" key="3">
    <source>
        <dbReference type="Proteomes" id="UP000093053"/>
    </source>
</evidence>
<dbReference type="Pfam" id="PF01471">
    <property type="entry name" value="PG_binding_1"/>
    <property type="match status" value="1"/>
</dbReference>
<dbReference type="Proteomes" id="UP000093053">
    <property type="component" value="Chromosome"/>
</dbReference>
<accession>A0A1B2HFK2</accession>
<dbReference type="RefSeq" id="WP_065914885.1">
    <property type="nucleotide sequence ID" value="NZ_CP016793.1"/>
</dbReference>
<dbReference type="InterPro" id="IPR036365">
    <property type="entry name" value="PGBD-like_sf"/>
</dbReference>
<gene>
    <name evidence="2" type="ORF">BBK82_10790</name>
</gene>
<proteinExistence type="predicted"/>
<dbReference type="STRING" id="1586287.BBK82_10790"/>
<dbReference type="InterPro" id="IPR002477">
    <property type="entry name" value="Peptidoglycan-bd-like"/>
</dbReference>
<feature type="domain" description="Peptidoglycan binding-like" evidence="1">
    <location>
        <begin position="188"/>
        <end position="237"/>
    </location>
</feature>
<dbReference type="KEGG" id="led:BBK82_10790"/>
<sequence length="249" mass="27845">MAWRVANSLLILRDQINAKFPGRNKASDGTIGDANHDVTSDHSPWYGPGIVTALDVTHDPRAGFDIDRFTDELQTSRDNRIKYVIANGLIMDSRPQFSPWQWVRYSGSNPHTSHVHISVVASSLCDDTRPWNLPMLGGTSTPPPTRPPTKPRFPLPQNHYFGLISGPNESHGGAPVSMGGIPDEQYFVRLIQEELQRRGFAPNVAGWADGIFEQPTKDAVAAWQRAARPNSTSRWGEVWWDDWADLIRP</sequence>
<dbReference type="Gene3D" id="1.10.101.10">
    <property type="entry name" value="PGBD-like superfamily/PGBD"/>
    <property type="match status" value="1"/>
</dbReference>
<protein>
    <recommendedName>
        <fullName evidence="1">Peptidoglycan binding-like domain-containing protein</fullName>
    </recommendedName>
</protein>
<dbReference type="EMBL" id="CP016793">
    <property type="protein sequence ID" value="ANZ36482.1"/>
    <property type="molecule type" value="Genomic_DNA"/>
</dbReference>
<organism evidence="2 3">
    <name type="scientific">Lentzea guizhouensis</name>
    <dbReference type="NCBI Taxonomy" id="1586287"/>
    <lineage>
        <taxon>Bacteria</taxon>
        <taxon>Bacillati</taxon>
        <taxon>Actinomycetota</taxon>
        <taxon>Actinomycetes</taxon>
        <taxon>Pseudonocardiales</taxon>
        <taxon>Pseudonocardiaceae</taxon>
        <taxon>Lentzea</taxon>
    </lineage>
</organism>
<reference evidence="2 3" key="1">
    <citation type="submission" date="2016-07" db="EMBL/GenBank/DDBJ databases">
        <title>Complete genome sequence of the Lentzea guizhouensis DHS C013.</title>
        <authorList>
            <person name="Cao C."/>
        </authorList>
    </citation>
    <scope>NUCLEOTIDE SEQUENCE [LARGE SCALE GENOMIC DNA]</scope>
    <source>
        <strain evidence="2 3">DHS C013</strain>
    </source>
</reference>
<dbReference type="SUPFAM" id="SSF47090">
    <property type="entry name" value="PGBD-like"/>
    <property type="match status" value="1"/>
</dbReference>
<name>A0A1B2HFK2_9PSEU</name>
<dbReference type="OrthoDB" id="7671932at2"/>
<dbReference type="InterPro" id="IPR036366">
    <property type="entry name" value="PGBDSf"/>
</dbReference>
<keyword evidence="3" id="KW-1185">Reference proteome</keyword>
<evidence type="ECO:0000259" key="1">
    <source>
        <dbReference type="Pfam" id="PF01471"/>
    </source>
</evidence>